<accession>A0ABR2IXK1</accession>
<dbReference type="EMBL" id="JAPFFF010000014">
    <property type="protein sequence ID" value="KAK8870275.1"/>
    <property type="molecule type" value="Genomic_DNA"/>
</dbReference>
<gene>
    <name evidence="9" type="ORF">M9Y10_008153</name>
</gene>
<reference evidence="9 10" key="1">
    <citation type="submission" date="2024-04" db="EMBL/GenBank/DDBJ databases">
        <title>Tritrichomonas musculus Genome.</title>
        <authorList>
            <person name="Alves-Ferreira E."/>
            <person name="Grigg M."/>
            <person name="Lorenzi H."/>
            <person name="Galac M."/>
        </authorList>
    </citation>
    <scope>NUCLEOTIDE SEQUENCE [LARGE SCALE GENOMIC DNA]</scope>
    <source>
        <strain evidence="9 10">EAF2021</strain>
    </source>
</reference>
<dbReference type="InterPro" id="IPR051575">
    <property type="entry name" value="Myb-like_DNA-bd"/>
</dbReference>
<evidence type="ECO:0000256" key="5">
    <source>
        <dbReference type="SAM" id="MobiDB-lite"/>
    </source>
</evidence>
<evidence type="ECO:0000259" key="7">
    <source>
        <dbReference type="PROSITE" id="PS51293"/>
    </source>
</evidence>
<comment type="caution">
    <text evidence="9">The sequence shown here is derived from an EMBL/GenBank/DDBJ whole genome shotgun (WGS) entry which is preliminary data.</text>
</comment>
<feature type="domain" description="Myb-like" evidence="6">
    <location>
        <begin position="139"/>
        <end position="190"/>
    </location>
</feature>
<dbReference type="CDD" id="cd00167">
    <property type="entry name" value="SANT"/>
    <property type="match status" value="2"/>
</dbReference>
<keyword evidence="3" id="KW-0804">Transcription</keyword>
<dbReference type="PROSITE" id="PS51293">
    <property type="entry name" value="SANT"/>
    <property type="match status" value="1"/>
</dbReference>
<protein>
    <recommendedName>
        <fullName evidence="11">Myb-like DNA-binding domain containing protein</fullName>
    </recommendedName>
</protein>
<evidence type="ECO:0000256" key="1">
    <source>
        <dbReference type="ARBA" id="ARBA00023015"/>
    </source>
</evidence>
<organism evidence="9 10">
    <name type="scientific">Tritrichomonas musculus</name>
    <dbReference type="NCBI Taxonomy" id="1915356"/>
    <lineage>
        <taxon>Eukaryota</taxon>
        <taxon>Metamonada</taxon>
        <taxon>Parabasalia</taxon>
        <taxon>Tritrichomonadida</taxon>
        <taxon>Tritrichomonadidae</taxon>
        <taxon>Tritrichomonas</taxon>
    </lineage>
</organism>
<evidence type="ECO:0008006" key="11">
    <source>
        <dbReference type="Google" id="ProtNLM"/>
    </source>
</evidence>
<dbReference type="SUPFAM" id="SSF46689">
    <property type="entry name" value="Homeodomain-like"/>
    <property type="match status" value="2"/>
</dbReference>
<dbReference type="InterPro" id="IPR001005">
    <property type="entry name" value="SANT/Myb"/>
</dbReference>
<dbReference type="Gene3D" id="1.10.10.60">
    <property type="entry name" value="Homeodomain-like"/>
    <property type="match status" value="2"/>
</dbReference>
<evidence type="ECO:0000259" key="8">
    <source>
        <dbReference type="PROSITE" id="PS51294"/>
    </source>
</evidence>
<evidence type="ECO:0000256" key="2">
    <source>
        <dbReference type="ARBA" id="ARBA00023125"/>
    </source>
</evidence>
<dbReference type="InterPro" id="IPR017884">
    <property type="entry name" value="SANT_dom"/>
</dbReference>
<proteinExistence type="predicted"/>
<keyword evidence="10" id="KW-1185">Reference proteome</keyword>
<feature type="region of interest" description="Disordered" evidence="5">
    <location>
        <begin position="195"/>
        <end position="275"/>
    </location>
</feature>
<evidence type="ECO:0000313" key="10">
    <source>
        <dbReference type="Proteomes" id="UP001470230"/>
    </source>
</evidence>
<feature type="domain" description="Myb-like" evidence="6">
    <location>
        <begin position="86"/>
        <end position="138"/>
    </location>
</feature>
<dbReference type="InterPro" id="IPR009057">
    <property type="entry name" value="Homeodomain-like_sf"/>
</dbReference>
<dbReference type="InterPro" id="IPR017930">
    <property type="entry name" value="Myb_dom"/>
</dbReference>
<feature type="compositionally biased region" description="Low complexity" evidence="5">
    <location>
        <begin position="216"/>
        <end position="227"/>
    </location>
</feature>
<dbReference type="PROSITE" id="PS51294">
    <property type="entry name" value="HTH_MYB"/>
    <property type="match status" value="2"/>
</dbReference>
<feature type="domain" description="HTH myb-type" evidence="8">
    <location>
        <begin position="88"/>
        <end position="134"/>
    </location>
</feature>
<dbReference type="SMART" id="SM00717">
    <property type="entry name" value="SANT"/>
    <property type="match status" value="2"/>
</dbReference>
<feature type="compositionally biased region" description="Polar residues" evidence="5">
    <location>
        <begin position="234"/>
        <end position="258"/>
    </location>
</feature>
<feature type="domain" description="HTH myb-type" evidence="8">
    <location>
        <begin position="139"/>
        <end position="194"/>
    </location>
</feature>
<evidence type="ECO:0000313" key="9">
    <source>
        <dbReference type="EMBL" id="KAK8870275.1"/>
    </source>
</evidence>
<keyword evidence="2" id="KW-0238">DNA-binding</keyword>
<keyword evidence="4" id="KW-0539">Nucleus</keyword>
<evidence type="ECO:0000256" key="4">
    <source>
        <dbReference type="ARBA" id="ARBA00023242"/>
    </source>
</evidence>
<name>A0ABR2IXK1_9EUKA</name>
<dbReference type="PANTHER" id="PTHR46621">
    <property type="entry name" value="SNRNA-ACTIVATING PROTEIN COMPLEX SUBUNIT 4"/>
    <property type="match status" value="1"/>
</dbReference>
<feature type="domain" description="SANT" evidence="7">
    <location>
        <begin position="147"/>
        <end position="194"/>
    </location>
</feature>
<sequence>MKNNQDPLLDIAMMYTQEISARLSDEEKNTIRDMFSQFITEKIDFQTCSQYLKEKTGSTAPVERIHEILKVPNEPLPTKEVNDDSGLRKKTQQWSKMEDTRLIAGLHKYGSDNWSLVASFVGNNRTRSQCSQRWFRGLDPRISRQHWSKEEEKKLLELIEIYGDKSWIKVASELGNRSDVQCRYHYLQLQKDSKKETNFDFPEPNSRSISDHHKSNSLSSNDSTSNTDSHHYGFQNQQLSSTSQTFGNINSSPQLSYESSPTQSPSPSPIPEVSLSAIQPNPIQNQSPHLISQLPKVQVCLMNNVSQGPFNENINDLSIKRNSPNQYNSNNLTENAYPKSFPVQNNVDDISIGIEESLPLNIEFFTFSDQNSSILFDSLWPMYEF</sequence>
<keyword evidence="1" id="KW-0805">Transcription regulation</keyword>
<dbReference type="PROSITE" id="PS50090">
    <property type="entry name" value="MYB_LIKE"/>
    <property type="match status" value="2"/>
</dbReference>
<dbReference type="Proteomes" id="UP001470230">
    <property type="component" value="Unassembled WGS sequence"/>
</dbReference>
<dbReference type="Pfam" id="PF13921">
    <property type="entry name" value="Myb_DNA-bind_6"/>
    <property type="match status" value="1"/>
</dbReference>
<evidence type="ECO:0000256" key="3">
    <source>
        <dbReference type="ARBA" id="ARBA00023163"/>
    </source>
</evidence>
<dbReference type="PANTHER" id="PTHR46621:SF1">
    <property type="entry name" value="SNRNA-ACTIVATING PROTEIN COMPLEX SUBUNIT 4"/>
    <property type="match status" value="1"/>
</dbReference>
<evidence type="ECO:0000259" key="6">
    <source>
        <dbReference type="PROSITE" id="PS50090"/>
    </source>
</evidence>